<sequence>MSLFRRLHAWWSALTAGTSPWPAIDITLPGNRHLHLVGSIHMGTRDMAPLPAKLVAKIAAADALFVEADISGGNAPFHIPDYDLPLRERIPSALWNQLEQRAAELGLDIATFEQQPPWQVALVMQAHQAQRLGLRPDFGIDYQMINAANAAAVPIQELEGTQSQMTLLETLPDEGLGLLEDTLTHWHTNARLLQLMVSWWLDAPPRQKVVELPATFGHELYDVLMHQRNRRWRELLLALPPGRYVVAVGALHLYGEGNLPTLLRAG</sequence>
<dbReference type="PANTHER" id="PTHR40590">
    <property type="entry name" value="CYTOPLASMIC PROTEIN-RELATED"/>
    <property type="match status" value="1"/>
</dbReference>
<organism evidence="1 2">
    <name type="scientific">Siccibacter colletis</name>
    <dbReference type="NCBI Taxonomy" id="1505757"/>
    <lineage>
        <taxon>Bacteria</taxon>
        <taxon>Pseudomonadati</taxon>
        <taxon>Pseudomonadota</taxon>
        <taxon>Gammaproteobacteria</taxon>
        <taxon>Enterobacterales</taxon>
        <taxon>Enterobacteriaceae</taxon>
        <taxon>Siccibacter</taxon>
    </lineage>
</organism>
<dbReference type="EMBL" id="CP074352">
    <property type="protein sequence ID" value="UYU32856.1"/>
    <property type="molecule type" value="Genomic_DNA"/>
</dbReference>
<gene>
    <name evidence="1" type="ORF">KFZ77_04875</name>
</gene>
<evidence type="ECO:0000313" key="1">
    <source>
        <dbReference type="EMBL" id="UYU32856.1"/>
    </source>
</evidence>
<dbReference type="InterPro" id="IPR002816">
    <property type="entry name" value="TraB/PrgY/GumN_fam"/>
</dbReference>
<keyword evidence="2" id="KW-1185">Reference proteome</keyword>
<dbReference type="CDD" id="cd14789">
    <property type="entry name" value="Tiki"/>
    <property type="match status" value="1"/>
</dbReference>
<dbReference type="RefSeq" id="WP_264385588.1">
    <property type="nucleotide sequence ID" value="NZ_CP074352.1"/>
</dbReference>
<dbReference type="PANTHER" id="PTHR40590:SF1">
    <property type="entry name" value="CYTOPLASMIC PROTEIN"/>
    <property type="match status" value="1"/>
</dbReference>
<proteinExistence type="predicted"/>
<name>A0ABY6JK17_9ENTR</name>
<accession>A0ABY6JK17</accession>
<protein>
    <submittedName>
        <fullName evidence="1">TraB/GumN family protein</fullName>
    </submittedName>
</protein>
<dbReference type="Proteomes" id="UP001156318">
    <property type="component" value="Chromosome"/>
</dbReference>
<reference evidence="1 2" key="1">
    <citation type="submission" date="2021-05" db="EMBL/GenBank/DDBJ databases">
        <title>Isolation, identification, and the growth promoting effects of Pantoea dispersa strain YSD J2 from the aboveground leaves of Cyperus esculentus L.Var. Sativus.</title>
        <authorList>
            <person name="Wang S."/>
            <person name="Tang X.M."/>
            <person name="Huang Y.N."/>
        </authorList>
    </citation>
    <scope>NUCLEOTIDE SEQUENCE [LARGE SCALE GENOMIC DNA]</scope>
    <source>
        <strain evidence="2">YSD YN2</strain>
    </source>
</reference>
<dbReference type="InterPro" id="IPR047111">
    <property type="entry name" value="YbaP-like"/>
</dbReference>
<evidence type="ECO:0000313" key="2">
    <source>
        <dbReference type="Proteomes" id="UP001156318"/>
    </source>
</evidence>
<dbReference type="Pfam" id="PF01963">
    <property type="entry name" value="TraB_PrgY_gumN"/>
    <property type="match status" value="1"/>
</dbReference>